<organism evidence="2 3">
    <name type="scientific">Oryza sativa subsp. japonica</name>
    <name type="common">Rice</name>
    <dbReference type="NCBI Taxonomy" id="39947"/>
    <lineage>
        <taxon>Eukaryota</taxon>
        <taxon>Viridiplantae</taxon>
        <taxon>Streptophyta</taxon>
        <taxon>Embryophyta</taxon>
        <taxon>Tracheophyta</taxon>
        <taxon>Spermatophyta</taxon>
        <taxon>Magnoliopsida</taxon>
        <taxon>Liliopsida</taxon>
        <taxon>Poales</taxon>
        <taxon>Poaceae</taxon>
        <taxon>BOP clade</taxon>
        <taxon>Oryzoideae</taxon>
        <taxon>Oryzeae</taxon>
        <taxon>Oryzinae</taxon>
        <taxon>Oryza</taxon>
        <taxon>Oryza sativa</taxon>
    </lineage>
</organism>
<dbReference type="Proteomes" id="UP000059680">
    <property type="component" value="Chromosome 11"/>
</dbReference>
<dbReference type="Gramene" id="Os11t0209450-00">
    <property type="protein sequence ID" value="Os11t0209450-00"/>
    <property type="gene ID" value="Os11g0209450"/>
</dbReference>
<protein>
    <submittedName>
        <fullName evidence="2">Os11g0209450 protein</fullName>
    </submittedName>
</protein>
<evidence type="ECO:0000313" key="3">
    <source>
        <dbReference type="Proteomes" id="UP000059680"/>
    </source>
</evidence>
<proteinExistence type="predicted"/>
<dbReference type="InParanoid" id="A0A0N7KSL6"/>
<name>A0A0N7KSL6_ORYSJ</name>
<reference evidence="2 3" key="2">
    <citation type="journal article" date="2013" name="Plant Cell Physiol.">
        <title>Rice Annotation Project Database (RAP-DB): an integrative and interactive database for rice genomics.</title>
        <authorList>
            <person name="Sakai H."/>
            <person name="Lee S.S."/>
            <person name="Tanaka T."/>
            <person name="Numa H."/>
            <person name="Kim J."/>
            <person name="Kawahara Y."/>
            <person name="Wakimoto H."/>
            <person name="Yang C.C."/>
            <person name="Iwamoto M."/>
            <person name="Abe T."/>
            <person name="Yamada Y."/>
            <person name="Muto A."/>
            <person name="Inokuchi H."/>
            <person name="Ikemura T."/>
            <person name="Matsumoto T."/>
            <person name="Sasaki T."/>
            <person name="Itoh T."/>
        </authorList>
    </citation>
    <scope>NUCLEOTIDE SEQUENCE [LARGE SCALE GENOMIC DNA]</scope>
    <source>
        <strain evidence="3">cv. Nipponbare</strain>
    </source>
</reference>
<feature type="region of interest" description="Disordered" evidence="1">
    <location>
        <begin position="63"/>
        <end position="88"/>
    </location>
</feature>
<reference evidence="3" key="1">
    <citation type="journal article" date="2005" name="Nature">
        <title>The map-based sequence of the rice genome.</title>
        <authorList>
            <consortium name="International rice genome sequencing project (IRGSP)"/>
            <person name="Matsumoto T."/>
            <person name="Wu J."/>
            <person name="Kanamori H."/>
            <person name="Katayose Y."/>
            <person name="Fujisawa M."/>
            <person name="Namiki N."/>
            <person name="Mizuno H."/>
            <person name="Yamamoto K."/>
            <person name="Antonio B.A."/>
            <person name="Baba T."/>
            <person name="Sakata K."/>
            <person name="Nagamura Y."/>
            <person name="Aoki H."/>
            <person name="Arikawa K."/>
            <person name="Arita K."/>
            <person name="Bito T."/>
            <person name="Chiden Y."/>
            <person name="Fujitsuka N."/>
            <person name="Fukunaka R."/>
            <person name="Hamada M."/>
            <person name="Harada C."/>
            <person name="Hayashi A."/>
            <person name="Hijishita S."/>
            <person name="Honda M."/>
            <person name="Hosokawa S."/>
            <person name="Ichikawa Y."/>
            <person name="Idonuma A."/>
            <person name="Iijima M."/>
            <person name="Ikeda M."/>
            <person name="Ikeno M."/>
            <person name="Ito K."/>
            <person name="Ito S."/>
            <person name="Ito T."/>
            <person name="Ito Y."/>
            <person name="Ito Y."/>
            <person name="Iwabuchi A."/>
            <person name="Kamiya K."/>
            <person name="Karasawa W."/>
            <person name="Kurita K."/>
            <person name="Katagiri S."/>
            <person name="Kikuta A."/>
            <person name="Kobayashi H."/>
            <person name="Kobayashi N."/>
            <person name="Machita K."/>
            <person name="Maehara T."/>
            <person name="Masukawa M."/>
            <person name="Mizubayashi T."/>
            <person name="Mukai Y."/>
            <person name="Nagasaki H."/>
            <person name="Nagata Y."/>
            <person name="Naito S."/>
            <person name="Nakashima M."/>
            <person name="Nakama Y."/>
            <person name="Nakamichi Y."/>
            <person name="Nakamura M."/>
            <person name="Meguro A."/>
            <person name="Negishi M."/>
            <person name="Ohta I."/>
            <person name="Ohta T."/>
            <person name="Okamoto M."/>
            <person name="Ono N."/>
            <person name="Saji S."/>
            <person name="Sakaguchi M."/>
            <person name="Sakai K."/>
            <person name="Shibata M."/>
            <person name="Shimokawa T."/>
            <person name="Song J."/>
            <person name="Takazaki Y."/>
            <person name="Terasawa K."/>
            <person name="Tsugane M."/>
            <person name="Tsuji K."/>
            <person name="Ueda S."/>
            <person name="Waki K."/>
            <person name="Yamagata H."/>
            <person name="Yamamoto M."/>
            <person name="Yamamoto S."/>
            <person name="Yamane H."/>
            <person name="Yoshiki S."/>
            <person name="Yoshihara R."/>
            <person name="Yukawa K."/>
            <person name="Zhong H."/>
            <person name="Yano M."/>
            <person name="Yuan Q."/>
            <person name="Ouyang S."/>
            <person name="Liu J."/>
            <person name="Jones K.M."/>
            <person name="Gansberger K."/>
            <person name="Moffat K."/>
            <person name="Hill J."/>
            <person name="Bera J."/>
            <person name="Fadrosh D."/>
            <person name="Jin S."/>
            <person name="Johri S."/>
            <person name="Kim M."/>
            <person name="Overton L."/>
            <person name="Reardon M."/>
            <person name="Tsitrin T."/>
            <person name="Vuong H."/>
            <person name="Weaver B."/>
            <person name="Ciecko A."/>
            <person name="Tallon L."/>
            <person name="Jackson J."/>
            <person name="Pai G."/>
            <person name="Aken S.V."/>
            <person name="Utterback T."/>
            <person name="Reidmuller S."/>
            <person name="Feldblyum T."/>
            <person name="Hsiao J."/>
            <person name="Zismann V."/>
            <person name="Iobst S."/>
            <person name="de Vazeille A.R."/>
            <person name="Buell C.R."/>
            <person name="Ying K."/>
            <person name="Li Y."/>
            <person name="Lu T."/>
            <person name="Huang Y."/>
            <person name="Zhao Q."/>
            <person name="Feng Q."/>
            <person name="Zhang L."/>
            <person name="Zhu J."/>
            <person name="Weng Q."/>
            <person name="Mu J."/>
            <person name="Lu Y."/>
            <person name="Fan D."/>
            <person name="Liu Y."/>
            <person name="Guan J."/>
            <person name="Zhang Y."/>
            <person name="Yu S."/>
            <person name="Liu X."/>
            <person name="Zhang Y."/>
            <person name="Hong G."/>
            <person name="Han B."/>
            <person name="Choisne N."/>
            <person name="Demange N."/>
            <person name="Orjeda G."/>
            <person name="Samain S."/>
            <person name="Cattolico L."/>
            <person name="Pelletier E."/>
            <person name="Couloux A."/>
            <person name="Segurens B."/>
            <person name="Wincker P."/>
            <person name="D'Hont A."/>
            <person name="Scarpelli C."/>
            <person name="Weissenbach J."/>
            <person name="Salanoubat M."/>
            <person name="Quetier F."/>
            <person name="Yu Y."/>
            <person name="Kim H.R."/>
            <person name="Rambo T."/>
            <person name="Currie J."/>
            <person name="Collura K."/>
            <person name="Luo M."/>
            <person name="Yang T."/>
            <person name="Ammiraju J.S.S."/>
            <person name="Engler F."/>
            <person name="Soderlund C."/>
            <person name="Wing R.A."/>
            <person name="Palmer L.E."/>
            <person name="de la Bastide M."/>
            <person name="Spiegel L."/>
            <person name="Nascimento L."/>
            <person name="Zutavern T."/>
            <person name="O'Shaughnessy A."/>
            <person name="Dike S."/>
            <person name="Dedhia N."/>
            <person name="Preston R."/>
            <person name="Balija V."/>
            <person name="McCombie W.R."/>
            <person name="Chow T."/>
            <person name="Chen H."/>
            <person name="Chung M."/>
            <person name="Chen C."/>
            <person name="Shaw J."/>
            <person name="Wu H."/>
            <person name="Hsiao K."/>
            <person name="Chao Y."/>
            <person name="Chu M."/>
            <person name="Cheng C."/>
            <person name="Hour A."/>
            <person name="Lee P."/>
            <person name="Lin S."/>
            <person name="Lin Y."/>
            <person name="Liou J."/>
            <person name="Liu S."/>
            <person name="Hsing Y."/>
            <person name="Raghuvanshi S."/>
            <person name="Mohanty A."/>
            <person name="Bharti A.K."/>
            <person name="Gaur A."/>
            <person name="Gupta V."/>
            <person name="Kumar D."/>
            <person name="Ravi V."/>
            <person name="Vij S."/>
            <person name="Kapur A."/>
            <person name="Khurana P."/>
            <person name="Khurana P."/>
            <person name="Khurana J.P."/>
            <person name="Tyagi A.K."/>
            <person name="Gaikwad K."/>
            <person name="Singh A."/>
            <person name="Dalal V."/>
            <person name="Srivastava S."/>
            <person name="Dixit A."/>
            <person name="Pal A.K."/>
            <person name="Ghazi I.A."/>
            <person name="Yadav M."/>
            <person name="Pandit A."/>
            <person name="Bhargava A."/>
            <person name="Sureshbabu K."/>
            <person name="Batra K."/>
            <person name="Sharma T.R."/>
            <person name="Mohapatra T."/>
            <person name="Singh N.K."/>
            <person name="Messing J."/>
            <person name="Nelson A.B."/>
            <person name="Fuks G."/>
            <person name="Kavchok S."/>
            <person name="Keizer G."/>
            <person name="Linton E."/>
            <person name="Llaca V."/>
            <person name="Song R."/>
            <person name="Tanyolac B."/>
            <person name="Young S."/>
            <person name="Ho-Il K."/>
            <person name="Hahn J.H."/>
            <person name="Sangsakoo G."/>
            <person name="Vanavichit A."/>
            <person name="de Mattos Luiz.A.T."/>
            <person name="Zimmer P.D."/>
            <person name="Malone G."/>
            <person name="Dellagostin O."/>
            <person name="de Oliveira A.C."/>
            <person name="Bevan M."/>
            <person name="Bancroft I."/>
            <person name="Minx P."/>
            <person name="Cordum H."/>
            <person name="Wilson R."/>
            <person name="Cheng Z."/>
            <person name="Jin W."/>
            <person name="Jiang J."/>
            <person name="Leong S.A."/>
            <person name="Iwama H."/>
            <person name="Gojobori T."/>
            <person name="Itoh T."/>
            <person name="Niimura Y."/>
            <person name="Fujii Y."/>
            <person name="Habara T."/>
            <person name="Sakai H."/>
            <person name="Sato Y."/>
            <person name="Wilson G."/>
            <person name="Kumar K."/>
            <person name="McCouch S."/>
            <person name="Juretic N."/>
            <person name="Hoen D."/>
            <person name="Wright S."/>
            <person name="Bruskiewich R."/>
            <person name="Bureau T."/>
            <person name="Miyao A."/>
            <person name="Hirochika H."/>
            <person name="Nishikawa T."/>
            <person name="Kadowaki K."/>
            <person name="Sugiura M."/>
            <person name="Burr B."/>
            <person name="Sasaki T."/>
        </authorList>
    </citation>
    <scope>NUCLEOTIDE SEQUENCE [LARGE SCALE GENOMIC DNA]</scope>
    <source>
        <strain evidence="3">cv. Nipponbare</strain>
    </source>
</reference>
<reference evidence="2 3" key="3">
    <citation type="journal article" date="2013" name="Rice">
        <title>Improvement of the Oryza sativa Nipponbare reference genome using next generation sequence and optical map data.</title>
        <authorList>
            <person name="Kawahara Y."/>
            <person name="de la Bastide M."/>
            <person name="Hamilton J.P."/>
            <person name="Kanamori H."/>
            <person name="McCombie W.R."/>
            <person name="Ouyang S."/>
            <person name="Schwartz D.C."/>
            <person name="Tanaka T."/>
            <person name="Wu J."/>
            <person name="Zhou S."/>
            <person name="Childs K.L."/>
            <person name="Davidson R.M."/>
            <person name="Lin H."/>
            <person name="Quesada-Ocampo L."/>
            <person name="Vaillancourt B."/>
            <person name="Sakai H."/>
            <person name="Lee S.S."/>
            <person name="Kim J."/>
            <person name="Numa H."/>
            <person name="Itoh T."/>
            <person name="Buell C.R."/>
            <person name="Matsumoto T."/>
        </authorList>
    </citation>
    <scope>NUCLEOTIDE SEQUENCE [LARGE SCALE GENOMIC DNA]</scope>
    <source>
        <strain evidence="3">cv. Nipponbare</strain>
    </source>
</reference>
<dbReference type="PaxDb" id="39947-A0A0N7KSL6"/>
<dbReference type="AlphaFoldDB" id="A0A0N7KSL6"/>
<feature type="non-terminal residue" evidence="2">
    <location>
        <position position="138"/>
    </location>
</feature>
<gene>
    <name evidence="2" type="ordered locus">Os11g0209450</name>
    <name evidence="2" type="ORF">OSNPB_110209450</name>
</gene>
<sequence>MPEPEIHEAGVAAAAVGRQPGEAELAGVQRRAPAEEQQMVHEIAELLHGHQPHPVVVGDAQARGGLPEVAPPPRQHARPHGVRRRQEPDDVMQYFVRQVPYPIVARARGSLAPPPRLPWRRHSVEQVAGVAAAGQETT</sequence>
<accession>A0A0N7KSL6</accession>
<dbReference type="EMBL" id="AP014967">
    <property type="protein sequence ID" value="BAT13162.1"/>
    <property type="molecule type" value="Genomic_DNA"/>
</dbReference>
<keyword evidence="3" id="KW-1185">Reference proteome</keyword>
<evidence type="ECO:0000313" key="2">
    <source>
        <dbReference type="EMBL" id="BAT13162.1"/>
    </source>
</evidence>
<evidence type="ECO:0000256" key="1">
    <source>
        <dbReference type="SAM" id="MobiDB-lite"/>
    </source>
</evidence>